<evidence type="ECO:0000313" key="2">
    <source>
        <dbReference type="EMBL" id="KAJ5081878.1"/>
    </source>
</evidence>
<reference evidence="2" key="1">
    <citation type="submission" date="2022-11" db="EMBL/GenBank/DDBJ databases">
        <authorList>
            <person name="Petersen C."/>
        </authorList>
    </citation>
    <scope>NUCLEOTIDE SEQUENCE</scope>
    <source>
        <strain evidence="2">IBT 34128</strain>
    </source>
</reference>
<dbReference type="GO" id="GO:0051321">
    <property type="term" value="P:meiotic cell cycle"/>
    <property type="evidence" value="ECO:0007669"/>
    <property type="project" value="UniProtKB-KW"/>
</dbReference>
<gene>
    <name evidence="2" type="ORF">NUU61_010142</name>
</gene>
<dbReference type="InterPro" id="IPR013940">
    <property type="entry name" value="Spo22/ZIP4/TEX11"/>
</dbReference>
<dbReference type="Proteomes" id="UP001141434">
    <property type="component" value="Unassembled WGS sequence"/>
</dbReference>
<evidence type="ECO:0000313" key="3">
    <source>
        <dbReference type="Proteomes" id="UP001141434"/>
    </source>
</evidence>
<dbReference type="Pfam" id="PF08631">
    <property type="entry name" value="SPO22"/>
    <property type="match status" value="1"/>
</dbReference>
<name>A0A9W9EHF2_9EURO</name>
<organism evidence="2 3">
    <name type="scientific">Penicillium alfredii</name>
    <dbReference type="NCBI Taxonomy" id="1506179"/>
    <lineage>
        <taxon>Eukaryota</taxon>
        <taxon>Fungi</taxon>
        <taxon>Dikarya</taxon>
        <taxon>Ascomycota</taxon>
        <taxon>Pezizomycotina</taxon>
        <taxon>Eurotiomycetes</taxon>
        <taxon>Eurotiomycetidae</taxon>
        <taxon>Eurotiales</taxon>
        <taxon>Aspergillaceae</taxon>
        <taxon>Penicillium</taxon>
    </lineage>
</organism>
<keyword evidence="3" id="KW-1185">Reference proteome</keyword>
<sequence>MIAETSYQIGKTALSKGQRGCAVTWLKRALEHAQGLPTLTTPHQTQGRDTIELKLLAGHALARAYMFIKTPESQQSLTEQLDVLKRDHGNNPAVLFLELEVLGHNVKPKLDHYFQGKVAPLLIASAPDLIF</sequence>
<comment type="caution">
    <text evidence="2">The sequence shown here is derived from an EMBL/GenBank/DDBJ whole genome shotgun (WGS) entry which is preliminary data.</text>
</comment>
<dbReference type="AlphaFoldDB" id="A0A9W9EHF2"/>
<protein>
    <submittedName>
        <fullName evidence="2">Uncharacterized protein</fullName>
    </submittedName>
</protein>
<dbReference type="GeneID" id="81399836"/>
<reference evidence="2" key="2">
    <citation type="journal article" date="2023" name="IMA Fungus">
        <title>Comparative genomic study of the Penicillium genus elucidates a diverse pangenome and 15 lateral gene transfer events.</title>
        <authorList>
            <person name="Petersen C."/>
            <person name="Sorensen T."/>
            <person name="Nielsen M.R."/>
            <person name="Sondergaard T.E."/>
            <person name="Sorensen J.L."/>
            <person name="Fitzpatrick D.A."/>
            <person name="Frisvad J.C."/>
            <person name="Nielsen K.L."/>
        </authorList>
    </citation>
    <scope>NUCLEOTIDE SEQUENCE</scope>
    <source>
        <strain evidence="2">IBT 34128</strain>
    </source>
</reference>
<proteinExistence type="predicted"/>
<dbReference type="EMBL" id="JAPMSZ010000012">
    <property type="protein sequence ID" value="KAJ5081878.1"/>
    <property type="molecule type" value="Genomic_DNA"/>
</dbReference>
<keyword evidence="1" id="KW-0469">Meiosis</keyword>
<accession>A0A9W9EHF2</accession>
<evidence type="ECO:0000256" key="1">
    <source>
        <dbReference type="ARBA" id="ARBA00023254"/>
    </source>
</evidence>
<dbReference type="OrthoDB" id="65716at2759"/>
<dbReference type="RefSeq" id="XP_056507165.1">
    <property type="nucleotide sequence ID" value="XM_056660667.1"/>
</dbReference>